<dbReference type="Gramene" id="EFJ22498">
    <property type="protein sequence ID" value="EFJ22498"/>
    <property type="gene ID" value="SELMODRAFT_416306"/>
</dbReference>
<reference evidence="1 2" key="1">
    <citation type="journal article" date="2011" name="Science">
        <title>The Selaginella genome identifies genetic changes associated with the evolution of vascular plants.</title>
        <authorList>
            <person name="Banks J.A."/>
            <person name="Nishiyama T."/>
            <person name="Hasebe M."/>
            <person name="Bowman J.L."/>
            <person name="Gribskov M."/>
            <person name="dePamphilis C."/>
            <person name="Albert V.A."/>
            <person name="Aono N."/>
            <person name="Aoyama T."/>
            <person name="Ambrose B.A."/>
            <person name="Ashton N.W."/>
            <person name="Axtell M.J."/>
            <person name="Barker E."/>
            <person name="Barker M.S."/>
            <person name="Bennetzen J.L."/>
            <person name="Bonawitz N.D."/>
            <person name="Chapple C."/>
            <person name="Cheng C."/>
            <person name="Correa L.G."/>
            <person name="Dacre M."/>
            <person name="DeBarry J."/>
            <person name="Dreyer I."/>
            <person name="Elias M."/>
            <person name="Engstrom E.M."/>
            <person name="Estelle M."/>
            <person name="Feng L."/>
            <person name="Finet C."/>
            <person name="Floyd S.K."/>
            <person name="Frommer W.B."/>
            <person name="Fujita T."/>
            <person name="Gramzow L."/>
            <person name="Gutensohn M."/>
            <person name="Harholt J."/>
            <person name="Hattori M."/>
            <person name="Heyl A."/>
            <person name="Hirai T."/>
            <person name="Hiwatashi Y."/>
            <person name="Ishikawa M."/>
            <person name="Iwata M."/>
            <person name="Karol K.G."/>
            <person name="Koehler B."/>
            <person name="Kolukisaoglu U."/>
            <person name="Kubo M."/>
            <person name="Kurata T."/>
            <person name="Lalonde S."/>
            <person name="Li K."/>
            <person name="Li Y."/>
            <person name="Litt A."/>
            <person name="Lyons E."/>
            <person name="Manning G."/>
            <person name="Maruyama T."/>
            <person name="Michael T.P."/>
            <person name="Mikami K."/>
            <person name="Miyazaki S."/>
            <person name="Morinaga S."/>
            <person name="Murata T."/>
            <person name="Mueller-Roeber B."/>
            <person name="Nelson D.R."/>
            <person name="Obara M."/>
            <person name="Oguri Y."/>
            <person name="Olmstead R.G."/>
            <person name="Onodera N."/>
            <person name="Petersen B.L."/>
            <person name="Pils B."/>
            <person name="Prigge M."/>
            <person name="Rensing S.A."/>
            <person name="Riano-Pachon D.M."/>
            <person name="Roberts A.W."/>
            <person name="Sato Y."/>
            <person name="Scheller H.V."/>
            <person name="Schulz B."/>
            <person name="Schulz C."/>
            <person name="Shakirov E.V."/>
            <person name="Shibagaki N."/>
            <person name="Shinohara N."/>
            <person name="Shippen D.E."/>
            <person name="Soerensen I."/>
            <person name="Sotooka R."/>
            <person name="Sugimoto N."/>
            <person name="Sugita M."/>
            <person name="Sumikawa N."/>
            <person name="Tanurdzic M."/>
            <person name="Theissen G."/>
            <person name="Ulvskov P."/>
            <person name="Wakazuki S."/>
            <person name="Weng J.K."/>
            <person name="Willats W.W."/>
            <person name="Wipf D."/>
            <person name="Wolf P.G."/>
            <person name="Yang L."/>
            <person name="Zimmer A.D."/>
            <person name="Zhu Q."/>
            <person name="Mitros T."/>
            <person name="Hellsten U."/>
            <person name="Loque D."/>
            <person name="Otillar R."/>
            <person name="Salamov A."/>
            <person name="Schmutz J."/>
            <person name="Shapiro H."/>
            <person name="Lindquist E."/>
            <person name="Lucas S."/>
            <person name="Rokhsar D."/>
            <person name="Grigoriev I.V."/>
        </authorList>
    </citation>
    <scope>NUCLEOTIDE SEQUENCE [LARGE SCALE GENOMIC DNA]</scope>
</reference>
<dbReference type="Proteomes" id="UP000001514">
    <property type="component" value="Unassembled WGS sequence"/>
</dbReference>
<keyword evidence="2" id="KW-1185">Reference proteome</keyword>
<sequence>MCSFDPKLLVEIHKPHPASARVRSSKRISGLRDKVVEMKLLHRYRGTAMSAKDFGILTQCWRILGRSWKAVLLLVCHRRTSKKARFSLIASSQVLDIAKGCGEQPSIHRELPTETRRARTHPKSLLHNGLEDGWQAPLESIQ</sequence>
<evidence type="ECO:0000313" key="1">
    <source>
        <dbReference type="EMBL" id="EFJ22498.1"/>
    </source>
</evidence>
<protein>
    <submittedName>
        <fullName evidence="1">Uncharacterized protein</fullName>
    </submittedName>
</protein>
<accession>D8RYV7</accession>
<evidence type="ECO:0000313" key="2">
    <source>
        <dbReference type="Proteomes" id="UP000001514"/>
    </source>
</evidence>
<dbReference type="HOGENOM" id="CLU_1819191_0_0_1"/>
<dbReference type="EMBL" id="GL377595">
    <property type="protein sequence ID" value="EFJ22498.1"/>
    <property type="molecule type" value="Genomic_DNA"/>
</dbReference>
<gene>
    <name evidence="1" type="ORF">SELMODRAFT_416306</name>
</gene>
<name>D8RYV7_SELML</name>
<organism evidence="2">
    <name type="scientific">Selaginella moellendorffii</name>
    <name type="common">Spikemoss</name>
    <dbReference type="NCBI Taxonomy" id="88036"/>
    <lineage>
        <taxon>Eukaryota</taxon>
        <taxon>Viridiplantae</taxon>
        <taxon>Streptophyta</taxon>
        <taxon>Embryophyta</taxon>
        <taxon>Tracheophyta</taxon>
        <taxon>Lycopodiopsida</taxon>
        <taxon>Selaginellales</taxon>
        <taxon>Selaginellaceae</taxon>
        <taxon>Selaginella</taxon>
    </lineage>
</organism>
<dbReference type="InParanoid" id="D8RYV7"/>
<dbReference type="AlphaFoldDB" id="D8RYV7"/>
<proteinExistence type="predicted"/>
<dbReference type="KEGG" id="smo:SELMODRAFT_416306"/>